<dbReference type="SFLD" id="SFLDG01140">
    <property type="entry name" value="C2.B:_Phosphomannomutase_and_P"/>
    <property type="match status" value="1"/>
</dbReference>
<dbReference type="Gene3D" id="3.30.1240.10">
    <property type="match status" value="1"/>
</dbReference>
<dbReference type="AlphaFoldDB" id="K0J4S6"/>
<dbReference type="GO" id="GO:0000287">
    <property type="term" value="F:magnesium ion binding"/>
    <property type="evidence" value="ECO:0007669"/>
    <property type="project" value="TreeGrafter"/>
</dbReference>
<dbReference type="GO" id="GO:0005829">
    <property type="term" value="C:cytosol"/>
    <property type="evidence" value="ECO:0007669"/>
    <property type="project" value="TreeGrafter"/>
</dbReference>
<dbReference type="HOGENOM" id="CLU_044146_0_3_9"/>
<dbReference type="SUPFAM" id="SSF56784">
    <property type="entry name" value="HAD-like"/>
    <property type="match status" value="1"/>
</dbReference>
<dbReference type="SFLD" id="SFLDS00003">
    <property type="entry name" value="Haloacid_Dehalogenase"/>
    <property type="match status" value="1"/>
</dbReference>
<dbReference type="PANTHER" id="PTHR10000:SF8">
    <property type="entry name" value="HAD SUPERFAMILY HYDROLASE-LIKE, TYPE 3"/>
    <property type="match status" value="1"/>
</dbReference>
<accession>K0J4S6</accession>
<keyword evidence="1" id="KW-0378">Hydrolase</keyword>
<dbReference type="eggNOG" id="COG0561">
    <property type="taxonomic scope" value="Bacteria"/>
</dbReference>
<dbReference type="EMBL" id="AP012050">
    <property type="protein sequence ID" value="BAM48357.1"/>
    <property type="molecule type" value="Genomic_DNA"/>
</dbReference>
<name>K0J4S6_AMPXN</name>
<organism evidence="1 2">
    <name type="scientific">Amphibacillus xylanus (strain ATCC 51415 / DSM 6626 / JCM 7361 / LMG 17667 / NBRC 15112 / Ep01)</name>
    <dbReference type="NCBI Taxonomy" id="698758"/>
    <lineage>
        <taxon>Bacteria</taxon>
        <taxon>Bacillati</taxon>
        <taxon>Bacillota</taxon>
        <taxon>Bacilli</taxon>
        <taxon>Bacillales</taxon>
        <taxon>Bacillaceae</taxon>
        <taxon>Amphibacillus</taxon>
    </lineage>
</organism>
<dbReference type="PANTHER" id="PTHR10000">
    <property type="entry name" value="PHOSPHOSERINE PHOSPHATASE"/>
    <property type="match status" value="1"/>
</dbReference>
<keyword evidence="2" id="KW-1185">Reference proteome</keyword>
<dbReference type="GO" id="GO:0016791">
    <property type="term" value="F:phosphatase activity"/>
    <property type="evidence" value="ECO:0007669"/>
    <property type="project" value="TreeGrafter"/>
</dbReference>
<dbReference type="STRING" id="698758.AXY_22250"/>
<dbReference type="InterPro" id="IPR000150">
    <property type="entry name" value="Cof"/>
</dbReference>
<dbReference type="NCBIfam" id="TIGR00099">
    <property type="entry name" value="Cof-subfamily"/>
    <property type="match status" value="1"/>
</dbReference>
<dbReference type="CDD" id="cd07516">
    <property type="entry name" value="HAD_Pase"/>
    <property type="match status" value="1"/>
</dbReference>
<dbReference type="PROSITE" id="PS01228">
    <property type="entry name" value="COF_1"/>
    <property type="match status" value="1"/>
</dbReference>
<dbReference type="InterPro" id="IPR006379">
    <property type="entry name" value="HAD-SF_hydro_IIB"/>
</dbReference>
<reference evidence="1 2" key="1">
    <citation type="submission" date="2011-01" db="EMBL/GenBank/DDBJ databases">
        <title>Whole genome sequence of Amphibacillus xylinus NBRC 15112.</title>
        <authorList>
            <person name="Nakazawa H."/>
            <person name="Katano Y."/>
            <person name="Nakamura S."/>
            <person name="Sasagawa M."/>
            <person name="Fukada J."/>
            <person name="Arai T."/>
            <person name="Sasakura N."/>
            <person name="Mochizuki D."/>
            <person name="Hosoyama A."/>
            <person name="Harada K."/>
            <person name="Horikawa H."/>
            <person name="Kato Y."/>
            <person name="Harada T."/>
            <person name="Sasaki K."/>
            <person name="Sekiguchi M."/>
            <person name="Hodoyama M."/>
            <person name="Nishiko R."/>
            <person name="Narita H."/>
            <person name="Hanamaki A."/>
            <person name="Hata C."/>
            <person name="Konno Y."/>
            <person name="Niimura Y."/>
            <person name="Yamazaki S."/>
            <person name="Fujita N."/>
        </authorList>
    </citation>
    <scope>NUCLEOTIDE SEQUENCE [LARGE SCALE GENOMIC DNA]</scope>
    <source>
        <strain evidence="2">ATCC 51415 / DSM 6626 / JCM 7361 / LMG 17667 / NBRC 15112 / Ep01</strain>
    </source>
</reference>
<evidence type="ECO:0000313" key="2">
    <source>
        <dbReference type="Proteomes" id="UP000006294"/>
    </source>
</evidence>
<dbReference type="KEGG" id="axl:AXY_22250"/>
<dbReference type="OrthoDB" id="9790031at2"/>
<evidence type="ECO:0000313" key="1">
    <source>
        <dbReference type="EMBL" id="BAM48357.1"/>
    </source>
</evidence>
<dbReference type="NCBIfam" id="TIGR01484">
    <property type="entry name" value="HAD-SF-IIB"/>
    <property type="match status" value="1"/>
</dbReference>
<dbReference type="Proteomes" id="UP000006294">
    <property type="component" value="Chromosome"/>
</dbReference>
<dbReference type="InterPro" id="IPR036412">
    <property type="entry name" value="HAD-like_sf"/>
</dbReference>
<dbReference type="Gene3D" id="3.40.50.1000">
    <property type="entry name" value="HAD superfamily/HAD-like"/>
    <property type="match status" value="1"/>
</dbReference>
<gene>
    <name evidence="1" type="ordered locus">AXY_22250</name>
</gene>
<dbReference type="RefSeq" id="WP_015010939.1">
    <property type="nucleotide sequence ID" value="NC_018704.1"/>
</dbReference>
<proteinExistence type="predicted"/>
<protein>
    <submittedName>
        <fullName evidence="1">Putative hydrolase</fullName>
    </submittedName>
</protein>
<sequence>MMDKYLIITDLDGTLLNSKHNISDFNIQQINQFRKYNGQFTIATGRTNKSVEPYIKKLNIRLPIITYNGGQIYCPVKKQVLYHRTLPITEELCEYLKAAVTFSEVVFFAQEQIYAINRGDVCRDFEQKENLTTIEINWNELPKQVTKIMLMSIARKDLEKFATTLTDKFNTLTLVFSQMEYLEILPVATSKGEALKELINLCQLTDAYTIGFGDNFNDIPLLTASDLGIAVSNAEPQLKKVADHTSQYTNEQNAVGHYIQGLLK</sequence>
<dbReference type="Pfam" id="PF08282">
    <property type="entry name" value="Hydrolase_3"/>
    <property type="match status" value="1"/>
</dbReference>
<dbReference type="InterPro" id="IPR023214">
    <property type="entry name" value="HAD_sf"/>
</dbReference>